<organism evidence="1">
    <name type="scientific">Spirodela intermedia</name>
    <name type="common">Intermediate duckweed</name>
    <dbReference type="NCBI Taxonomy" id="51605"/>
    <lineage>
        <taxon>Eukaryota</taxon>
        <taxon>Viridiplantae</taxon>
        <taxon>Streptophyta</taxon>
        <taxon>Embryophyta</taxon>
        <taxon>Tracheophyta</taxon>
        <taxon>Spermatophyta</taxon>
        <taxon>Magnoliopsida</taxon>
        <taxon>Liliopsida</taxon>
        <taxon>Araceae</taxon>
        <taxon>Lemnoideae</taxon>
        <taxon>Spirodela</taxon>
    </lineage>
</organism>
<gene>
    <name evidence="1" type="ORF">SI7747_09012507</name>
</gene>
<name>A0A7I8J787_SPIIN</name>
<reference evidence="1 2" key="1">
    <citation type="submission" date="2019-12" db="EMBL/GenBank/DDBJ databases">
        <authorList>
            <person name="Scholz U."/>
            <person name="Mascher M."/>
            <person name="Fiebig A."/>
        </authorList>
    </citation>
    <scope>NUCLEOTIDE SEQUENCE</scope>
</reference>
<dbReference type="AlphaFoldDB" id="A0A7I8J787"/>
<dbReference type="EMBL" id="CACRZD030000009">
    <property type="protein sequence ID" value="CAA6666118.1"/>
    <property type="molecule type" value="Genomic_DNA"/>
</dbReference>
<evidence type="ECO:0000313" key="1">
    <source>
        <dbReference type="EMBL" id="CAA2626820.1"/>
    </source>
</evidence>
<sequence>MQFKKAGSSVDRDKQYTPLELINQGEWGLNGGGSLQQEAEEGIRAGVSRESDFPRAGAEEFVRKIGGPCGCMSHNRHH</sequence>
<evidence type="ECO:0000313" key="2">
    <source>
        <dbReference type="Proteomes" id="UP001189122"/>
    </source>
</evidence>
<dbReference type="EMBL" id="LR743596">
    <property type="protein sequence ID" value="CAA2626820.1"/>
    <property type="molecule type" value="Genomic_DNA"/>
</dbReference>
<proteinExistence type="predicted"/>
<keyword evidence="2" id="KW-1185">Reference proteome</keyword>
<accession>A0A7I8J787</accession>
<protein>
    <submittedName>
        <fullName evidence="1">Uncharacterized protein</fullName>
    </submittedName>
</protein>
<dbReference type="Proteomes" id="UP001189122">
    <property type="component" value="Unassembled WGS sequence"/>
</dbReference>